<gene>
    <name evidence="2" type="primary">50</name>
    <name evidence="2" type="ORF">SEA_BRUTONGASTER_50</name>
</gene>
<sequence length="166" mass="18605">MRCMDRQVRTPAKAVIVFASLALVAALGGGLYWLADYVLDTTETSETQTPTYIADCGTTCEAIQNKLDEGVCEAGIQDCYMTARWMIEKFQRLDKRLESLPTNPIADPSGLRAWGAWVEFWDKCGTKEWNTGPYRIEHVVGQGNCNWVATTAIENTNDYLRVLVKT</sequence>
<evidence type="ECO:0000256" key="1">
    <source>
        <dbReference type="SAM" id="Phobius"/>
    </source>
</evidence>
<name>A0A482JLL2_9CAUD</name>
<proteinExistence type="predicted"/>
<feature type="transmembrane region" description="Helical" evidence="1">
    <location>
        <begin position="12"/>
        <end position="35"/>
    </location>
</feature>
<keyword evidence="1" id="KW-1133">Transmembrane helix</keyword>
<organism evidence="2 3">
    <name type="scientific">Gordonia phage BrutonGaster</name>
    <dbReference type="NCBI Taxonomy" id="2530116"/>
    <lineage>
        <taxon>Viruses</taxon>
        <taxon>Duplodnaviria</taxon>
        <taxon>Heunggongvirae</taxon>
        <taxon>Uroviricota</taxon>
        <taxon>Caudoviricetes</taxon>
        <taxon>Oneupvirus</taxon>
        <taxon>Oneupvirus brutongaster</taxon>
    </lineage>
</organism>
<dbReference type="Proteomes" id="UP000295568">
    <property type="component" value="Segment"/>
</dbReference>
<reference evidence="2 3" key="1">
    <citation type="submission" date="2019-02" db="EMBL/GenBank/DDBJ databases">
        <authorList>
            <person name="Rowley M."/>
            <person name="Stucki C."/>
            <person name="Ghiringhelli B."/>
            <person name="Naegele L."/>
            <person name="Emmons C.B."/>
            <person name="Slowan-Pomeroy T."/>
            <person name="Briggs L.A."/>
            <person name="Garlena R.A."/>
            <person name="Russell D.A."/>
            <person name="Pope W.H."/>
            <person name="Molloy S.D."/>
            <person name="Jacobs-Sera D."/>
            <person name="Hatfull G.F."/>
        </authorList>
    </citation>
    <scope>NUCLEOTIDE SEQUENCE [LARGE SCALE GENOMIC DNA]</scope>
</reference>
<protein>
    <submittedName>
        <fullName evidence="2">Uncharacterized protein</fullName>
    </submittedName>
</protein>
<dbReference type="KEGG" id="vg:55012008"/>
<dbReference type="RefSeq" id="YP_009820564.1">
    <property type="nucleotide sequence ID" value="NC_048169.1"/>
</dbReference>
<dbReference type="EMBL" id="MK524501">
    <property type="protein sequence ID" value="QBP33267.1"/>
    <property type="molecule type" value="Genomic_DNA"/>
</dbReference>
<evidence type="ECO:0000313" key="2">
    <source>
        <dbReference type="EMBL" id="QBP33267.1"/>
    </source>
</evidence>
<keyword evidence="3" id="KW-1185">Reference proteome</keyword>
<accession>A0A482JLL2</accession>
<evidence type="ECO:0000313" key="3">
    <source>
        <dbReference type="Proteomes" id="UP000295568"/>
    </source>
</evidence>
<keyword evidence="1" id="KW-0812">Transmembrane</keyword>
<dbReference type="GeneID" id="55012008"/>
<keyword evidence="1" id="KW-0472">Membrane</keyword>